<protein>
    <submittedName>
        <fullName evidence="2">SusC/RagA family TonB-linked outer membrane protein</fullName>
    </submittedName>
</protein>
<dbReference type="InterPro" id="IPR023996">
    <property type="entry name" value="TonB-dep_OMP_SusC/RagA"/>
</dbReference>
<dbReference type="AlphaFoldDB" id="A0A926JSZ3"/>
<evidence type="ECO:0000259" key="1">
    <source>
        <dbReference type="Pfam" id="PF00593"/>
    </source>
</evidence>
<evidence type="ECO:0000313" key="3">
    <source>
        <dbReference type="Proteomes" id="UP000653730"/>
    </source>
</evidence>
<feature type="domain" description="TonB-dependent receptor-like beta-barrel" evidence="1">
    <location>
        <begin position="167"/>
        <end position="547"/>
    </location>
</feature>
<dbReference type="NCBIfam" id="TIGR04056">
    <property type="entry name" value="OMP_RagA_SusC"/>
    <property type="match status" value="1"/>
</dbReference>
<feature type="non-terminal residue" evidence="2">
    <location>
        <position position="1"/>
    </location>
</feature>
<dbReference type="InterPro" id="IPR000531">
    <property type="entry name" value="Beta-barrel_TonB"/>
</dbReference>
<dbReference type="SUPFAM" id="SSF56935">
    <property type="entry name" value="Porins"/>
    <property type="match status" value="1"/>
</dbReference>
<gene>
    <name evidence="2" type="ORF">IBL28_13395</name>
</gene>
<dbReference type="Proteomes" id="UP000653730">
    <property type="component" value="Unassembled WGS sequence"/>
</dbReference>
<dbReference type="RefSeq" id="WP_187966107.1">
    <property type="nucleotide sequence ID" value="NZ_JACVDC010000041.1"/>
</dbReference>
<dbReference type="EMBL" id="JACVDC010000041">
    <property type="protein sequence ID" value="MBC9796967.1"/>
    <property type="molecule type" value="Genomic_DNA"/>
</dbReference>
<keyword evidence="3" id="KW-1185">Reference proteome</keyword>
<sequence length="813" mass="92261">GYTEADYEELRKVAEDPSLARTIVDMRNGKEQYVHYGHTDWWNTFFRKSMPSQTYNLSVSGGSEKIKTLFSFRNYETVGILKVQDDPYRTYNLRGKFDIDITDWLTLSNNIQYNESHEVIHGGSQYGWGEPWGSLIWVHALPSYNPTNPDGTALWRTELNNYTVGDGIYASLLYGKGREITDEDELTNTITANIKPLPQMNVHLSYAIRRNNLARSQRSVKVPYSIYPGEIGTFGEDKLKEFSDRATYNVINAYTDYVHSFGDHTLKAMIGYNQEFYRMKSFWASKQDNISDDLNSLGLGTKNPETDGSGYEWALRGYFSRLNYNFRDKYLLELNGRYDGSSRFPEDDRWGFFPSVSAGWVISKEPFFKGLENTVNSLKLRASYGALGNQNITKFDRARNRYVADYYPYTPTLPKNTDNGYAMDGSRLEYISSPKLNPLDITWEEVNTLNFGVDFSLFSNHLSGSFDWFQRNTIGMLTKGKTLSAVLGTASPQENAADLRTRGFEVSLTYADAFTLGDKPFHFSITGNLSNTITAITRFDNPNNSLVDYYKGMEIGEIWGYHSNGLFRSEEEIEQHADQSYVSSQIYSTGGLQPGDVKFTDLNGDGIINEGENTLDNPGDRSVIGNTTPRFPYAFTVNADWNGFDLSLFFQGVAKQDWYPHGDSRSFWAMYNRPYDSFIRKDLADNMWSPENPDGFYPRLVGYTALGDNKELGVASDRYLQDISYLRLKNLTVGYTLPESIIAKLPLKSARFYFSGENLFTFTGLTGYIDPEAASGTLDFNDSSTANGKSSSRSKAQTYPFLKTYSLGLSLEF</sequence>
<evidence type="ECO:0000313" key="2">
    <source>
        <dbReference type="EMBL" id="MBC9796967.1"/>
    </source>
</evidence>
<accession>A0A926JSZ3</accession>
<organism evidence="2 3">
    <name type="scientific">Sinomicrobium weinanense</name>
    <dbReference type="NCBI Taxonomy" id="2842200"/>
    <lineage>
        <taxon>Bacteria</taxon>
        <taxon>Pseudomonadati</taxon>
        <taxon>Bacteroidota</taxon>
        <taxon>Flavobacteriia</taxon>
        <taxon>Flavobacteriales</taxon>
        <taxon>Flavobacteriaceae</taxon>
        <taxon>Sinomicrobium</taxon>
    </lineage>
</organism>
<dbReference type="Pfam" id="PF00593">
    <property type="entry name" value="TonB_dep_Rec_b-barrel"/>
    <property type="match status" value="1"/>
</dbReference>
<name>A0A926JSZ3_9FLAO</name>
<comment type="caution">
    <text evidence="2">The sequence shown here is derived from an EMBL/GenBank/DDBJ whole genome shotgun (WGS) entry which is preliminary data.</text>
</comment>
<reference evidence="2 3" key="1">
    <citation type="submission" date="2020-09" db="EMBL/GenBank/DDBJ databases">
        <title>Sinomicrobium weinanense sp. nov., a halophilic bacteria isolated from saline-alkali soil.</title>
        <authorList>
            <person name="Wu P."/>
            <person name="Ren H."/>
            <person name="Mei Y."/>
            <person name="Liang Y."/>
            <person name="Chen Z."/>
        </authorList>
    </citation>
    <scope>NUCLEOTIDE SEQUENCE [LARGE SCALE GENOMIC DNA]</scope>
    <source>
        <strain evidence="2 3">FJxs</strain>
    </source>
</reference>
<proteinExistence type="predicted"/>